<dbReference type="SUPFAM" id="SSF88723">
    <property type="entry name" value="PIN domain-like"/>
    <property type="match status" value="1"/>
</dbReference>
<proteinExistence type="predicted"/>
<dbReference type="AlphaFoldDB" id="A0A6B1F8U0"/>
<organism evidence="2">
    <name type="scientific">Synechococcus sp. SB0676_bin_10</name>
    <dbReference type="NCBI Taxonomy" id="2604869"/>
    <lineage>
        <taxon>Bacteria</taxon>
        <taxon>Bacillati</taxon>
        <taxon>Cyanobacteriota</taxon>
        <taxon>Cyanophyceae</taxon>
        <taxon>Synechococcales</taxon>
        <taxon>Synechococcaceae</taxon>
        <taxon>Synechococcus</taxon>
    </lineage>
</organism>
<dbReference type="EMBL" id="VYDO01000128">
    <property type="protein sequence ID" value="MYG38135.1"/>
    <property type="molecule type" value="Genomic_DNA"/>
</dbReference>
<feature type="domain" description="VapC50 C-terminal" evidence="1">
    <location>
        <begin position="135"/>
        <end position="186"/>
    </location>
</feature>
<gene>
    <name evidence="2" type="ORF">F4162_03845</name>
</gene>
<comment type="caution">
    <text evidence="2">The sequence shown here is derived from an EMBL/GenBank/DDBJ whole genome shotgun (WGS) entry which is preliminary data.</text>
</comment>
<accession>A0A6B1F8U0</accession>
<dbReference type="InterPro" id="IPR058652">
    <property type="entry name" value="VapC50_C"/>
</dbReference>
<evidence type="ECO:0000313" key="2">
    <source>
        <dbReference type="EMBL" id="MYG38135.1"/>
    </source>
</evidence>
<name>A0A6B1F8U0_9SYNE</name>
<dbReference type="InterPro" id="IPR029060">
    <property type="entry name" value="PIN-like_dom_sf"/>
</dbReference>
<protein>
    <submittedName>
        <fullName evidence="2">PIN domain-containing protein</fullName>
    </submittedName>
</protein>
<dbReference type="Pfam" id="PF26343">
    <property type="entry name" value="VapC50_C"/>
    <property type="match status" value="1"/>
</dbReference>
<reference evidence="2" key="1">
    <citation type="submission" date="2019-09" db="EMBL/GenBank/DDBJ databases">
        <title>Characterisation of the sponge microbiome using genome-centric metagenomics.</title>
        <authorList>
            <person name="Engelberts J.P."/>
            <person name="Robbins S.J."/>
            <person name="De Goeij J.M."/>
            <person name="Aranda M."/>
            <person name="Bell S.C."/>
            <person name="Webster N.S."/>
        </authorList>
    </citation>
    <scope>NUCLEOTIDE SEQUENCE</scope>
    <source>
        <strain evidence="2">SB0676_bin_10</strain>
    </source>
</reference>
<evidence type="ECO:0000259" key="1">
    <source>
        <dbReference type="Pfam" id="PF26343"/>
    </source>
</evidence>
<sequence>MSLWLEPAVFPVVLDSCVLYPHMLRDLLLETSNAHLYRVHWSPRILEDMLRNVVKDRRITSDHANRLRFKMNTAFPSASVTPAAGIAEAVACHPDDRHVVATAMAAKVELIVTDNISDFPAQALNPLGIEAVTSDKFLCDLWDLQPEVLLRCLQIIVSRQKDPRRRTMNFVLDNLNRQAKDFVSYVKGCEIIAPSVRR</sequence>